<proteinExistence type="inferred from homology"/>
<comment type="similarity">
    <text evidence="1">Belongs to the protein kinase superfamily. ADCK protein kinase family.</text>
</comment>
<sequence length="597" mass="68528">MKARSIPLQNNVAINLSYYKKQPGKLWARRLTILKSFLSFSILLAWDWLTRRLLQNQRLRASILRQKLIELGPTFIKLGQFLSCRPDIIPTIYLDELANLQDKLPPFPNQQAYQIIEEELGYPHDQIYAELIPEPVAAASLGQVYKGKLQTGEIVAVKIQRPGIIEQITLDIYLLRQLAAWAQKNISLIHSDLVALSDELATRLFAEMDYVQEAFNAEKFAQLYGKLEQIHVPRIYFQYTSHRVLTMEWVNGIKLTSTEAIRAQGLEPADFVGVGFKCSLRQLLQGGFFHADPHPGNVLVTSDGKLAYLDFGMMSEVPPEVCDLLIISLLHMITGDFAALAEDYILLEFLPPETDLTYLVPKLAEIFGNIREASVAEFGFKQSFSKLFDLIYEYSWQTPTYYVMIFRCFATLEGVALKVNPDFQVYKVGYPYVTEWLLTKRSPVLWDALKSFWLSNQTIEWEQVSDVLENIYQSDDFNLNYTLELLLEFLYSPQGNSLRSALVNEIATNIESLSQETFDDVMAWSRSIITPFPTTTKLNSTLQNMQEVINKVLVTKPLNLNSFYELSQVFVRPEAQRLGQEIISELGRRMLMRFMPK</sequence>
<name>A0A8J7HS79_9NOST</name>
<dbReference type="AlphaFoldDB" id="A0A8J7HS79"/>
<protein>
    <submittedName>
        <fullName evidence="3">AarF/ABC1/UbiB kinase family protein</fullName>
    </submittedName>
</protein>
<dbReference type="InterPro" id="IPR000719">
    <property type="entry name" value="Prot_kinase_dom"/>
</dbReference>
<dbReference type="EMBL" id="JAECZC010000004">
    <property type="protein sequence ID" value="MBH8561389.1"/>
    <property type="molecule type" value="Genomic_DNA"/>
</dbReference>
<dbReference type="InterPro" id="IPR004147">
    <property type="entry name" value="ABC1_dom"/>
</dbReference>
<evidence type="ECO:0000313" key="3">
    <source>
        <dbReference type="EMBL" id="MBH8561389.1"/>
    </source>
</evidence>
<dbReference type="GO" id="GO:0005524">
    <property type="term" value="F:ATP binding"/>
    <property type="evidence" value="ECO:0007669"/>
    <property type="project" value="InterPro"/>
</dbReference>
<dbReference type="Proteomes" id="UP000632766">
    <property type="component" value="Unassembled WGS sequence"/>
</dbReference>
<dbReference type="PROSITE" id="PS50011">
    <property type="entry name" value="PROTEIN_KINASE_DOM"/>
    <property type="match status" value="1"/>
</dbReference>
<reference evidence="3 4" key="1">
    <citation type="journal article" date="2021" name="Int. J. Syst. Evol. Microbiol.">
        <title>Amazonocrinis nigriterrae gen. nov., sp. nov., Atlanticothrix silvestris gen. nov., sp. nov. and Dendronalium phyllosphericum gen. nov., sp. nov., nostocacean cyanobacteria from Brazilian environments.</title>
        <authorList>
            <person name="Alvarenga D.O."/>
            <person name="Andreote A.P.D."/>
            <person name="Branco L.H.Z."/>
            <person name="Delbaje E."/>
            <person name="Cruz R.B."/>
            <person name="Varani A.M."/>
            <person name="Fiore M.F."/>
        </authorList>
    </citation>
    <scope>NUCLEOTIDE SEQUENCE [LARGE SCALE GENOMIC DNA]</scope>
    <source>
        <strain evidence="3 4">CENA67</strain>
    </source>
</reference>
<comment type="caution">
    <text evidence="3">The sequence shown here is derived from an EMBL/GenBank/DDBJ whole genome shotgun (WGS) entry which is preliminary data.</text>
</comment>
<dbReference type="PANTHER" id="PTHR10566:SF124">
    <property type="entry name" value="PROTEIN KINASE SUPERFAMILY PROTEIN"/>
    <property type="match status" value="1"/>
</dbReference>
<keyword evidence="3" id="KW-0808">Transferase</keyword>
<evidence type="ECO:0000259" key="2">
    <source>
        <dbReference type="PROSITE" id="PS50011"/>
    </source>
</evidence>
<evidence type="ECO:0000256" key="1">
    <source>
        <dbReference type="ARBA" id="ARBA00009670"/>
    </source>
</evidence>
<organism evidence="3 4">
    <name type="scientific">Amazonocrinis nigriterrae CENA67</name>
    <dbReference type="NCBI Taxonomy" id="2794033"/>
    <lineage>
        <taxon>Bacteria</taxon>
        <taxon>Bacillati</taxon>
        <taxon>Cyanobacteriota</taxon>
        <taxon>Cyanophyceae</taxon>
        <taxon>Nostocales</taxon>
        <taxon>Nostocaceae</taxon>
        <taxon>Amazonocrinis</taxon>
        <taxon>Amazonocrinis nigriterrae</taxon>
    </lineage>
</organism>
<keyword evidence="3" id="KW-0418">Kinase</keyword>
<feature type="domain" description="Protein kinase" evidence="2">
    <location>
        <begin position="130"/>
        <end position="571"/>
    </location>
</feature>
<evidence type="ECO:0000313" key="4">
    <source>
        <dbReference type="Proteomes" id="UP000632766"/>
    </source>
</evidence>
<dbReference type="RefSeq" id="WP_198123407.1">
    <property type="nucleotide sequence ID" value="NZ_JAECZC010000004.1"/>
</dbReference>
<dbReference type="PANTHER" id="PTHR10566">
    <property type="entry name" value="CHAPERONE-ACTIVITY OF BC1 COMPLEX CABC1 -RELATED"/>
    <property type="match status" value="1"/>
</dbReference>
<dbReference type="GO" id="GO:0004672">
    <property type="term" value="F:protein kinase activity"/>
    <property type="evidence" value="ECO:0007669"/>
    <property type="project" value="InterPro"/>
</dbReference>
<dbReference type="InterPro" id="IPR050154">
    <property type="entry name" value="UbiB_kinase"/>
</dbReference>
<dbReference type="SUPFAM" id="SSF56112">
    <property type="entry name" value="Protein kinase-like (PK-like)"/>
    <property type="match status" value="1"/>
</dbReference>
<gene>
    <name evidence="3" type="ORF">I8748_04215</name>
</gene>
<accession>A0A8J7HS79</accession>
<dbReference type="CDD" id="cd05121">
    <property type="entry name" value="ABC1_ADCK3-like"/>
    <property type="match status" value="1"/>
</dbReference>
<dbReference type="Pfam" id="PF03109">
    <property type="entry name" value="ABC1"/>
    <property type="match status" value="1"/>
</dbReference>
<dbReference type="Gene3D" id="1.10.510.10">
    <property type="entry name" value="Transferase(Phosphotransferase) domain 1"/>
    <property type="match status" value="1"/>
</dbReference>
<dbReference type="InterPro" id="IPR011009">
    <property type="entry name" value="Kinase-like_dom_sf"/>
</dbReference>
<keyword evidence="4" id="KW-1185">Reference proteome</keyword>